<evidence type="ECO:0008006" key="4">
    <source>
        <dbReference type="Google" id="ProtNLM"/>
    </source>
</evidence>
<feature type="compositionally biased region" description="Pro residues" evidence="1">
    <location>
        <begin position="130"/>
        <end position="144"/>
    </location>
</feature>
<gene>
    <name evidence="2" type="ORF">NA56DRAFT_493436</name>
</gene>
<name>A0A2J6QED0_9HELO</name>
<feature type="compositionally biased region" description="Pro residues" evidence="1">
    <location>
        <begin position="224"/>
        <end position="242"/>
    </location>
</feature>
<keyword evidence="3" id="KW-1185">Reference proteome</keyword>
<sequence length="700" mass="79297">MATKNPLLPTKEQCFALTDEQCKEIQDILDPGGNRFQKCWELQYQPELIRLYMTGMSFPQIESTMTPRLTWSYKTYSNRFRDWNFPLNPAQRDNKIIELYALVSESSTSNPISTQLPIHPKVVPQVRPLQPQPPQQMPQLPPTSTPYSQGPYQAYEPIPQDERNASGMIEFDRGSVATIDTISTNSTWAPSVFSHQSRPDSIATTNSSVISLASQTSQYSYEPKAPPAGPLPPLPPLPPVPQRKPLRPPRHDPHNGLWNGILRVIPCGQDHSRLDALDAFERCPVCGFTQWHALMVHARHMKLETFVNTMESLSNMSNIKKLDYAGNSPIHYLIVAGVGINYFAQLVQRNDNTNQNSFGQNPLHVLNPQDLLDDLVYFLNWFIPHKAPPGLLLTQRDIYGRTPLHALLQHPLPRNLYPKILDVFPFYDHQLRSLDTAGRSTIRMMNDASLKLRSESEADYRRIQDGITFIKQLLAESSQGDLPKYGFNEIARGSKGTSLYRGFYECAICNKINPHTDSYVDQMKCACANGRDRNGPDETGLTPAHAIVIKERSNNNLVHETAEQTAELFRILIPQGDHTLREALHVLDPDGNSLVYNIAVRGFDLLLEYVLSLETPARRQSMVNFCARGPNGSEKSCYSAVVEKIRELNERLRINRLTENMVIKAQLYEEGTRLQKCKHILARAGAMSNPSQKLRWRIIA</sequence>
<dbReference type="EMBL" id="KZ613472">
    <property type="protein sequence ID" value="PMD24625.1"/>
    <property type="molecule type" value="Genomic_DNA"/>
</dbReference>
<protein>
    <recommendedName>
        <fullName evidence="4">Ankyrin</fullName>
    </recommendedName>
</protein>
<dbReference type="InterPro" id="IPR036770">
    <property type="entry name" value="Ankyrin_rpt-contain_sf"/>
</dbReference>
<organism evidence="2 3">
    <name type="scientific">Hyaloscypha hepaticicola</name>
    <dbReference type="NCBI Taxonomy" id="2082293"/>
    <lineage>
        <taxon>Eukaryota</taxon>
        <taxon>Fungi</taxon>
        <taxon>Dikarya</taxon>
        <taxon>Ascomycota</taxon>
        <taxon>Pezizomycotina</taxon>
        <taxon>Leotiomycetes</taxon>
        <taxon>Helotiales</taxon>
        <taxon>Hyaloscyphaceae</taxon>
        <taxon>Hyaloscypha</taxon>
    </lineage>
</organism>
<reference evidence="2 3" key="1">
    <citation type="submission" date="2016-05" db="EMBL/GenBank/DDBJ databases">
        <title>A degradative enzymes factory behind the ericoid mycorrhizal symbiosis.</title>
        <authorList>
            <consortium name="DOE Joint Genome Institute"/>
            <person name="Martino E."/>
            <person name="Morin E."/>
            <person name="Grelet G."/>
            <person name="Kuo A."/>
            <person name="Kohler A."/>
            <person name="Daghino S."/>
            <person name="Barry K."/>
            <person name="Choi C."/>
            <person name="Cichocki N."/>
            <person name="Clum A."/>
            <person name="Copeland A."/>
            <person name="Hainaut M."/>
            <person name="Haridas S."/>
            <person name="Labutti K."/>
            <person name="Lindquist E."/>
            <person name="Lipzen A."/>
            <person name="Khouja H.-R."/>
            <person name="Murat C."/>
            <person name="Ohm R."/>
            <person name="Olson A."/>
            <person name="Spatafora J."/>
            <person name="Veneault-Fourrey C."/>
            <person name="Henrissat B."/>
            <person name="Grigoriev I."/>
            <person name="Martin F."/>
            <person name="Perotto S."/>
        </authorList>
    </citation>
    <scope>NUCLEOTIDE SEQUENCE [LARGE SCALE GENOMIC DNA]</scope>
    <source>
        <strain evidence="2 3">UAMH 7357</strain>
    </source>
</reference>
<dbReference type="Proteomes" id="UP000235672">
    <property type="component" value="Unassembled WGS sequence"/>
</dbReference>
<proteinExistence type="predicted"/>
<evidence type="ECO:0000313" key="2">
    <source>
        <dbReference type="EMBL" id="PMD24625.1"/>
    </source>
</evidence>
<dbReference type="OrthoDB" id="3515611at2759"/>
<feature type="region of interest" description="Disordered" evidence="1">
    <location>
        <begin position="125"/>
        <end position="151"/>
    </location>
</feature>
<feature type="region of interest" description="Disordered" evidence="1">
    <location>
        <begin position="217"/>
        <end position="253"/>
    </location>
</feature>
<dbReference type="SUPFAM" id="SSF48403">
    <property type="entry name" value="Ankyrin repeat"/>
    <property type="match status" value="1"/>
</dbReference>
<dbReference type="Gene3D" id="1.25.40.20">
    <property type="entry name" value="Ankyrin repeat-containing domain"/>
    <property type="match status" value="1"/>
</dbReference>
<dbReference type="AlphaFoldDB" id="A0A2J6QED0"/>
<evidence type="ECO:0000256" key="1">
    <source>
        <dbReference type="SAM" id="MobiDB-lite"/>
    </source>
</evidence>
<accession>A0A2J6QED0</accession>
<evidence type="ECO:0000313" key="3">
    <source>
        <dbReference type="Proteomes" id="UP000235672"/>
    </source>
</evidence>